<dbReference type="RefSeq" id="WP_160799619.1">
    <property type="nucleotide sequence ID" value="NZ_WUUL01000001.1"/>
</dbReference>
<accession>A0A6I4VQR6</accession>
<sequence>MGSCSSPLAKQYRVIAIDLPGHGESSLSDQTTTIEDYADEIASFLKQLQLENVSLIGHSLGGYILMAFTEKYADLLDRFALIHSTALPDTEEAKAGRVAAMEKIREEGLHDFVNNLIPKLFAPANLAEYEQIAREIGHKTSINGALAALESMRNRPDRVSVLEKSNVPVLILAGGEDGVVLSKRAFITNGKHIRSWAHGYV</sequence>
<name>A0A6I4VQR6_9BACL</name>
<feature type="domain" description="AB hydrolase-1" evidence="1">
    <location>
        <begin position="7"/>
        <end position="110"/>
    </location>
</feature>
<evidence type="ECO:0000313" key="2">
    <source>
        <dbReference type="EMBL" id="MXQ52615.1"/>
    </source>
</evidence>
<dbReference type="PANTHER" id="PTHR43798">
    <property type="entry name" value="MONOACYLGLYCEROL LIPASE"/>
    <property type="match status" value="1"/>
</dbReference>
<reference evidence="2 3" key="1">
    <citation type="submission" date="2019-12" db="EMBL/GenBank/DDBJ databases">
        <title>Whole-genome analyses of novel actinobacteria.</title>
        <authorList>
            <person name="Sahin N."/>
            <person name="Saygin H."/>
        </authorList>
    </citation>
    <scope>NUCLEOTIDE SEQUENCE [LARGE SCALE GENOMIC DNA]</scope>
    <source>
        <strain evidence="2 3">KC615</strain>
    </source>
</reference>
<dbReference type="GO" id="GO:0016787">
    <property type="term" value="F:hydrolase activity"/>
    <property type="evidence" value="ECO:0007669"/>
    <property type="project" value="UniProtKB-KW"/>
</dbReference>
<proteinExistence type="predicted"/>
<gene>
    <name evidence="2" type="ORF">GSM42_02380</name>
</gene>
<dbReference type="Gene3D" id="3.40.50.1820">
    <property type="entry name" value="alpha/beta hydrolase"/>
    <property type="match status" value="1"/>
</dbReference>
<keyword evidence="2" id="KW-0378">Hydrolase</keyword>
<dbReference type="InterPro" id="IPR050266">
    <property type="entry name" value="AB_hydrolase_sf"/>
</dbReference>
<dbReference type="InterPro" id="IPR000073">
    <property type="entry name" value="AB_hydrolase_1"/>
</dbReference>
<dbReference type="Proteomes" id="UP000430692">
    <property type="component" value="Unassembled WGS sequence"/>
</dbReference>
<keyword evidence="3" id="KW-1185">Reference proteome</keyword>
<organism evidence="2 3">
    <name type="scientific">Shimazuella alba</name>
    <dbReference type="NCBI Taxonomy" id="2690964"/>
    <lineage>
        <taxon>Bacteria</taxon>
        <taxon>Bacillati</taxon>
        <taxon>Bacillota</taxon>
        <taxon>Bacilli</taxon>
        <taxon>Bacillales</taxon>
        <taxon>Thermoactinomycetaceae</taxon>
        <taxon>Shimazuella</taxon>
    </lineage>
</organism>
<protein>
    <submittedName>
        <fullName evidence="2">Alpha/beta fold hydrolase</fullName>
    </submittedName>
</protein>
<evidence type="ECO:0000313" key="3">
    <source>
        <dbReference type="Proteomes" id="UP000430692"/>
    </source>
</evidence>
<dbReference type="PRINTS" id="PR00111">
    <property type="entry name" value="ABHYDROLASE"/>
</dbReference>
<dbReference type="SUPFAM" id="SSF53474">
    <property type="entry name" value="alpha/beta-Hydrolases"/>
    <property type="match status" value="1"/>
</dbReference>
<dbReference type="InterPro" id="IPR029058">
    <property type="entry name" value="AB_hydrolase_fold"/>
</dbReference>
<dbReference type="EMBL" id="WUUL01000001">
    <property type="protein sequence ID" value="MXQ52615.1"/>
    <property type="molecule type" value="Genomic_DNA"/>
</dbReference>
<evidence type="ECO:0000259" key="1">
    <source>
        <dbReference type="Pfam" id="PF00561"/>
    </source>
</evidence>
<dbReference type="Pfam" id="PF00561">
    <property type="entry name" value="Abhydrolase_1"/>
    <property type="match status" value="1"/>
</dbReference>
<comment type="caution">
    <text evidence="2">The sequence shown here is derived from an EMBL/GenBank/DDBJ whole genome shotgun (WGS) entry which is preliminary data.</text>
</comment>
<dbReference type="AlphaFoldDB" id="A0A6I4VQR6"/>